<dbReference type="InterPro" id="IPR027417">
    <property type="entry name" value="P-loop_NTPase"/>
</dbReference>
<dbReference type="Pfam" id="PF00196">
    <property type="entry name" value="GerE"/>
    <property type="match status" value="1"/>
</dbReference>
<keyword evidence="5" id="KW-1185">Reference proteome</keyword>
<name>A0A370IAS4_9NOCA</name>
<dbReference type="GO" id="GO:0004016">
    <property type="term" value="F:adenylate cyclase activity"/>
    <property type="evidence" value="ECO:0007669"/>
    <property type="project" value="TreeGrafter"/>
</dbReference>
<keyword evidence="1" id="KW-0547">Nucleotide-binding</keyword>
<evidence type="ECO:0000259" key="3">
    <source>
        <dbReference type="PROSITE" id="PS50043"/>
    </source>
</evidence>
<accession>A0A370IAS4</accession>
<dbReference type="PRINTS" id="PR00038">
    <property type="entry name" value="HTHLUXR"/>
</dbReference>
<organism evidence="4 5">
    <name type="scientific">Nocardia pseudobrasiliensis</name>
    <dbReference type="NCBI Taxonomy" id="45979"/>
    <lineage>
        <taxon>Bacteria</taxon>
        <taxon>Bacillati</taxon>
        <taxon>Actinomycetota</taxon>
        <taxon>Actinomycetes</taxon>
        <taxon>Mycobacteriales</taxon>
        <taxon>Nocardiaceae</taxon>
        <taxon>Nocardia</taxon>
    </lineage>
</organism>
<reference evidence="4 5" key="1">
    <citation type="submission" date="2018-07" db="EMBL/GenBank/DDBJ databases">
        <title>Genomic Encyclopedia of Type Strains, Phase IV (KMG-IV): sequencing the most valuable type-strain genomes for metagenomic binning, comparative biology and taxonomic classification.</title>
        <authorList>
            <person name="Goeker M."/>
        </authorList>
    </citation>
    <scope>NUCLEOTIDE SEQUENCE [LARGE SCALE GENOMIC DNA]</scope>
    <source>
        <strain evidence="4 5">DSM 44290</strain>
    </source>
</reference>
<dbReference type="AlphaFoldDB" id="A0A370IAS4"/>
<dbReference type="SUPFAM" id="SSF46894">
    <property type="entry name" value="C-terminal effector domain of the bipartite response regulators"/>
    <property type="match status" value="1"/>
</dbReference>
<dbReference type="InterPro" id="IPR016032">
    <property type="entry name" value="Sig_transdc_resp-reg_C-effctor"/>
</dbReference>
<dbReference type="CDD" id="cd06170">
    <property type="entry name" value="LuxR_C_like"/>
    <property type="match status" value="1"/>
</dbReference>
<dbReference type="GO" id="GO:0006355">
    <property type="term" value="P:regulation of DNA-templated transcription"/>
    <property type="evidence" value="ECO:0007669"/>
    <property type="project" value="InterPro"/>
</dbReference>
<dbReference type="PANTHER" id="PTHR16305">
    <property type="entry name" value="TESTICULAR SOLUBLE ADENYLYL CYCLASE"/>
    <property type="match status" value="1"/>
</dbReference>
<sequence>MIGRRDEMARLRTLLDEAKRSHGGALLVLGEAGIGKSALLAELGESAAGFVVLRAVGAEFETELPYSGLHQLCSSALTHLDRLPPAQGRALRIAFGMEVGTPDPFLVGAATLGLLLEYDGPVLCLVDDAHWLDRESARALAFVARRVDAERVAMVFAAREDAGELNPLPRLAVERLGEAEADALLARELRGPLDDRVRARILAEARGNPLALLELPRTTGLGALAGGFELPAPAAAERSYRARLAVLPESVRLLLTVAAAEPVGDPGLLWRAAALLGVAGAADEEVPLVEFGTRVRFVHPLARSAVYQAASDRDRRRAHDALARVSDPVADPDRVAWHRAQASVGPDAEVAAALALSAARAQARGGVAAAAAFLERSAALTFDPELRAERVLAAVQAKLSAGDFDAAAELLSTVDSEDPQADLLRGRISFARYRGGDHPTGHLLRAAAKLAGREPDRARDCYLDAIETAVLIGGLDAVIAAARTAPRASEHPISADLLLDGMIALFTEGHAAAAKLLRPLVADGDDEVWSRWPTLGFLLALELWDAEAMRGIGTRVAAAGRGSGSFHMLPIGLAMLATVTAHSGDFGAAQAMISEEEAIAAATGAAPLVYPRIHLAALRGRRAEAEELFATAGPHLTLSVHYATAVLHNGLADYPTALRAAEKAVATGDLGIAGLALPELIEAATHCGAPEAARTALTDLTERIGPDGHPWGIGVEACAGAMVHEDEDAYRHALAVLETSPMAIWRARAHLLYGEWLRRKGRRREARAELRRAHDQLTELGAEAFAARAAAELRATGEHARRRTTQPSDTLTVQEVHIARLAATGSTSKEIAATLFLSPRTVDAHLRNIFRKLSITSRRQLRDVPALR</sequence>
<dbReference type="InterPro" id="IPR000792">
    <property type="entry name" value="Tscrpt_reg_LuxR_C"/>
</dbReference>
<dbReference type="PROSITE" id="PS50043">
    <property type="entry name" value="HTH_LUXR_2"/>
    <property type="match status" value="1"/>
</dbReference>
<keyword evidence="2" id="KW-0067">ATP-binding</keyword>
<comment type="caution">
    <text evidence="4">The sequence shown here is derived from an EMBL/GenBank/DDBJ whole genome shotgun (WGS) entry which is preliminary data.</text>
</comment>
<feature type="domain" description="HTH luxR-type" evidence="3">
    <location>
        <begin position="804"/>
        <end position="868"/>
    </location>
</feature>
<dbReference type="GO" id="GO:0003677">
    <property type="term" value="F:DNA binding"/>
    <property type="evidence" value="ECO:0007669"/>
    <property type="project" value="InterPro"/>
</dbReference>
<proteinExistence type="predicted"/>
<dbReference type="Proteomes" id="UP000254869">
    <property type="component" value="Unassembled WGS sequence"/>
</dbReference>
<dbReference type="SUPFAM" id="SSF52540">
    <property type="entry name" value="P-loop containing nucleoside triphosphate hydrolases"/>
    <property type="match status" value="1"/>
</dbReference>
<evidence type="ECO:0000313" key="4">
    <source>
        <dbReference type="EMBL" id="RDI67231.1"/>
    </source>
</evidence>
<dbReference type="InterPro" id="IPR036388">
    <property type="entry name" value="WH-like_DNA-bd_sf"/>
</dbReference>
<dbReference type="GO" id="GO:0005524">
    <property type="term" value="F:ATP binding"/>
    <property type="evidence" value="ECO:0007669"/>
    <property type="project" value="UniProtKB-KW"/>
</dbReference>
<evidence type="ECO:0000256" key="1">
    <source>
        <dbReference type="ARBA" id="ARBA00022741"/>
    </source>
</evidence>
<dbReference type="SMART" id="SM00421">
    <property type="entry name" value="HTH_LUXR"/>
    <property type="match status" value="1"/>
</dbReference>
<evidence type="ECO:0000256" key="2">
    <source>
        <dbReference type="ARBA" id="ARBA00022840"/>
    </source>
</evidence>
<dbReference type="Gene3D" id="1.10.10.10">
    <property type="entry name" value="Winged helix-like DNA-binding domain superfamily/Winged helix DNA-binding domain"/>
    <property type="match status" value="1"/>
</dbReference>
<evidence type="ECO:0000313" key="5">
    <source>
        <dbReference type="Proteomes" id="UP000254869"/>
    </source>
</evidence>
<dbReference type="STRING" id="1210086.GCA_001613105_07344"/>
<dbReference type="GO" id="GO:0005737">
    <property type="term" value="C:cytoplasm"/>
    <property type="evidence" value="ECO:0007669"/>
    <property type="project" value="TreeGrafter"/>
</dbReference>
<dbReference type="PROSITE" id="PS00622">
    <property type="entry name" value="HTH_LUXR_1"/>
    <property type="match status" value="1"/>
</dbReference>
<dbReference type="InterPro" id="IPR041664">
    <property type="entry name" value="AAA_16"/>
</dbReference>
<dbReference type="Pfam" id="PF13191">
    <property type="entry name" value="AAA_16"/>
    <property type="match status" value="1"/>
</dbReference>
<protein>
    <submittedName>
        <fullName evidence="4">Regulatory LuxR family protein</fullName>
    </submittedName>
</protein>
<dbReference type="EMBL" id="QQBC01000003">
    <property type="protein sequence ID" value="RDI67231.1"/>
    <property type="molecule type" value="Genomic_DNA"/>
</dbReference>
<dbReference type="PANTHER" id="PTHR16305:SF35">
    <property type="entry name" value="TRANSCRIPTIONAL ACTIVATOR DOMAIN"/>
    <property type="match status" value="1"/>
</dbReference>
<gene>
    <name evidence="4" type="ORF">DFR76_103302</name>
</gene>